<evidence type="ECO:0000256" key="9">
    <source>
        <dbReference type="ARBA" id="ARBA00022989"/>
    </source>
</evidence>
<reference evidence="28" key="1">
    <citation type="journal article" date="2023" name="Insect Mol. Biol.">
        <title>Genome sequencing provides insights into the evolution of gene families encoding plant cell wall-degrading enzymes in longhorned beetles.</title>
        <authorList>
            <person name="Shin N.R."/>
            <person name="Okamura Y."/>
            <person name="Kirsch R."/>
            <person name="Pauchet Y."/>
        </authorList>
    </citation>
    <scope>NUCLEOTIDE SEQUENCE</scope>
    <source>
        <strain evidence="28">AMC_N1</strain>
    </source>
</reference>
<keyword evidence="7 26" id="KW-0812">Transmembrane</keyword>
<dbReference type="EMBL" id="JAPWTK010000007">
    <property type="protein sequence ID" value="KAJ8960944.1"/>
    <property type="molecule type" value="Genomic_DNA"/>
</dbReference>
<dbReference type="PANTHER" id="PTHR11662:SF455">
    <property type="entry name" value="GH23975P"/>
    <property type="match status" value="1"/>
</dbReference>
<proteinExistence type="predicted"/>
<dbReference type="Gene3D" id="1.20.1250.20">
    <property type="entry name" value="MFS general substrate transporter like domains"/>
    <property type="match status" value="2"/>
</dbReference>
<evidence type="ECO:0000313" key="28">
    <source>
        <dbReference type="EMBL" id="KAJ8960944.1"/>
    </source>
</evidence>
<keyword evidence="11 26" id="KW-0472">Membrane</keyword>
<feature type="transmembrane region" description="Helical" evidence="26">
    <location>
        <begin position="72"/>
        <end position="93"/>
    </location>
</feature>
<accession>A0AAV8Z9Q2</accession>
<evidence type="ECO:0000256" key="21">
    <source>
        <dbReference type="ARBA" id="ARBA00056891"/>
    </source>
</evidence>
<evidence type="ECO:0000256" key="19">
    <source>
        <dbReference type="ARBA" id="ARBA00051447"/>
    </source>
</evidence>
<dbReference type="GO" id="GO:0030672">
    <property type="term" value="C:synaptic vesicle membrane"/>
    <property type="evidence" value="ECO:0007669"/>
    <property type="project" value="UniProtKB-SubCell"/>
</dbReference>
<evidence type="ECO:0000256" key="10">
    <source>
        <dbReference type="ARBA" id="ARBA00023018"/>
    </source>
</evidence>
<dbReference type="PROSITE" id="PS50850">
    <property type="entry name" value="MFS"/>
    <property type="match status" value="1"/>
</dbReference>
<evidence type="ECO:0000256" key="23">
    <source>
        <dbReference type="ARBA" id="ARBA00080244"/>
    </source>
</evidence>
<name>A0AAV8Z9Q2_9CUCU</name>
<comment type="catalytic activity">
    <reaction evidence="19">
        <text>L-glutamate(out) = L-glutamate(in)</text>
        <dbReference type="Rhea" id="RHEA:66336"/>
        <dbReference type="ChEBI" id="CHEBI:29985"/>
    </reaction>
    <physiologicalReaction direction="left-to-right" evidence="19">
        <dbReference type="Rhea" id="RHEA:66337"/>
    </physiologicalReaction>
</comment>
<evidence type="ECO:0000259" key="27">
    <source>
        <dbReference type="PROSITE" id="PS50850"/>
    </source>
</evidence>
<evidence type="ECO:0000256" key="16">
    <source>
        <dbReference type="ARBA" id="ARBA00050554"/>
    </source>
</evidence>
<evidence type="ECO:0000256" key="15">
    <source>
        <dbReference type="ARBA" id="ARBA00050101"/>
    </source>
</evidence>
<feature type="transmembrane region" description="Helical" evidence="26">
    <location>
        <begin position="100"/>
        <end position="127"/>
    </location>
</feature>
<comment type="catalytic activity">
    <reaction evidence="20">
        <text>D-glucuronate(out) + H(+)(out) = D-glucuronate(in) + H(+)(in)</text>
        <dbReference type="Rhea" id="RHEA:72591"/>
        <dbReference type="ChEBI" id="CHEBI:15378"/>
        <dbReference type="ChEBI" id="CHEBI:58720"/>
    </reaction>
    <physiologicalReaction direction="left-to-right" evidence="20">
        <dbReference type="Rhea" id="RHEA:72592"/>
    </physiologicalReaction>
</comment>
<evidence type="ECO:0000256" key="14">
    <source>
        <dbReference type="ARBA" id="ARBA00023329"/>
    </source>
</evidence>
<keyword evidence="9 26" id="KW-1133">Transmembrane helix</keyword>
<dbReference type="GO" id="GO:0006820">
    <property type="term" value="P:monoatomic anion transport"/>
    <property type="evidence" value="ECO:0007669"/>
    <property type="project" value="TreeGrafter"/>
</dbReference>
<comment type="function">
    <text evidence="21">Receptor for CM101, a polysaccharide produced by group B Streptococcus with antipathoangiogenic properties.</text>
</comment>
<feature type="transmembrane region" description="Helical" evidence="26">
    <location>
        <begin position="381"/>
        <end position="405"/>
    </location>
</feature>
<dbReference type="GO" id="GO:0046942">
    <property type="term" value="P:carboxylic acid transport"/>
    <property type="evidence" value="ECO:0007669"/>
    <property type="project" value="UniProtKB-ARBA"/>
</dbReference>
<feature type="domain" description="Major facilitator superfamily (MFS) profile" evidence="27">
    <location>
        <begin position="18"/>
        <end position="440"/>
    </location>
</feature>
<evidence type="ECO:0000256" key="13">
    <source>
        <dbReference type="ARBA" id="ARBA00023228"/>
    </source>
</evidence>
<comment type="catalytic activity">
    <reaction evidence="18">
        <text>N-acetyl-L-aspartyl-L-glutamate(out) = N-acetyl-L-aspartyl-L-glutamate(in)</text>
        <dbReference type="Rhea" id="RHEA:72599"/>
        <dbReference type="ChEBI" id="CHEBI:76931"/>
    </reaction>
    <physiologicalReaction direction="left-to-right" evidence="18">
        <dbReference type="Rhea" id="RHEA:72600"/>
    </physiologicalReaction>
</comment>
<comment type="catalytic activity">
    <reaction evidence="15">
        <text>2 nitrate(out) + H(+)(out) = 2 nitrate(in) + H(+)(in)</text>
        <dbReference type="Rhea" id="RHEA:71539"/>
        <dbReference type="ChEBI" id="CHEBI:15378"/>
        <dbReference type="ChEBI" id="CHEBI:17632"/>
    </reaction>
    <physiologicalReaction direction="left-to-right" evidence="15">
        <dbReference type="Rhea" id="RHEA:71540"/>
    </physiologicalReaction>
</comment>
<feature type="transmembrane region" description="Helical" evidence="26">
    <location>
        <begin position="17"/>
        <end position="42"/>
    </location>
</feature>
<comment type="subcellular location">
    <subcellularLocation>
        <location evidence="2">Basolateral cell membrane</location>
        <topology evidence="2">Multi-pass membrane protein</topology>
    </subcellularLocation>
    <subcellularLocation>
        <location evidence="3">Cytoplasmic vesicle</location>
        <location evidence="3">Secretory vesicle membrane</location>
        <topology evidence="3">Multi-pass membrane protein</topology>
    </subcellularLocation>
    <subcellularLocation>
        <location evidence="1">Cytoplasmic vesicle</location>
        <location evidence="1">Secretory vesicle</location>
        <location evidence="1">Synaptic vesicle membrane</location>
    </subcellularLocation>
    <subcellularLocation>
        <location evidence="4">Lysosome membrane</location>
    </subcellularLocation>
</comment>
<keyword evidence="6" id="KW-1003">Cell membrane</keyword>
<keyword evidence="14" id="KW-0968">Cytoplasmic vesicle</keyword>
<evidence type="ECO:0000256" key="4">
    <source>
        <dbReference type="ARBA" id="ARBA00004656"/>
    </source>
</evidence>
<keyword evidence="29" id="KW-1185">Reference proteome</keyword>
<evidence type="ECO:0000256" key="17">
    <source>
        <dbReference type="ARBA" id="ARBA00050625"/>
    </source>
</evidence>
<evidence type="ECO:0000256" key="20">
    <source>
        <dbReference type="ARBA" id="ARBA00051612"/>
    </source>
</evidence>
<evidence type="ECO:0000256" key="24">
    <source>
        <dbReference type="ARBA" id="ARBA00081195"/>
    </source>
</evidence>
<keyword evidence="8" id="KW-0769">Symport</keyword>
<evidence type="ECO:0000256" key="12">
    <source>
        <dbReference type="ARBA" id="ARBA00023180"/>
    </source>
</evidence>
<keyword evidence="5" id="KW-0813">Transport</keyword>
<dbReference type="FunFam" id="1.20.1250.20:FF:000003">
    <property type="entry name" value="Solute carrier family 17 member 3"/>
    <property type="match status" value="1"/>
</dbReference>
<keyword evidence="13" id="KW-0458">Lysosome</keyword>
<evidence type="ECO:0000256" key="22">
    <source>
        <dbReference type="ARBA" id="ARBA00069713"/>
    </source>
</evidence>
<keyword evidence="12" id="KW-0325">Glycoprotein</keyword>
<evidence type="ECO:0000256" key="8">
    <source>
        <dbReference type="ARBA" id="ARBA00022847"/>
    </source>
</evidence>
<dbReference type="SUPFAM" id="SSF103473">
    <property type="entry name" value="MFS general substrate transporter"/>
    <property type="match status" value="1"/>
</dbReference>
<evidence type="ECO:0000256" key="3">
    <source>
        <dbReference type="ARBA" id="ARBA00004638"/>
    </source>
</evidence>
<evidence type="ECO:0000256" key="25">
    <source>
        <dbReference type="ARBA" id="ARBA00081925"/>
    </source>
</evidence>
<organism evidence="28 29">
    <name type="scientific">Aromia moschata</name>
    <dbReference type="NCBI Taxonomy" id="1265417"/>
    <lineage>
        <taxon>Eukaryota</taxon>
        <taxon>Metazoa</taxon>
        <taxon>Ecdysozoa</taxon>
        <taxon>Arthropoda</taxon>
        <taxon>Hexapoda</taxon>
        <taxon>Insecta</taxon>
        <taxon>Pterygota</taxon>
        <taxon>Neoptera</taxon>
        <taxon>Endopterygota</taxon>
        <taxon>Coleoptera</taxon>
        <taxon>Polyphaga</taxon>
        <taxon>Cucujiformia</taxon>
        <taxon>Chrysomeloidea</taxon>
        <taxon>Cerambycidae</taxon>
        <taxon>Cerambycinae</taxon>
        <taxon>Callichromatini</taxon>
        <taxon>Aromia</taxon>
    </lineage>
</organism>
<dbReference type="GO" id="GO:0016323">
    <property type="term" value="C:basolateral plasma membrane"/>
    <property type="evidence" value="ECO:0007669"/>
    <property type="project" value="UniProtKB-SubCell"/>
</dbReference>
<dbReference type="InterPro" id="IPR020846">
    <property type="entry name" value="MFS_dom"/>
</dbReference>
<dbReference type="Pfam" id="PF07690">
    <property type="entry name" value="MFS_1"/>
    <property type="match status" value="1"/>
</dbReference>
<dbReference type="GO" id="GO:0005765">
    <property type="term" value="C:lysosomal membrane"/>
    <property type="evidence" value="ECO:0007669"/>
    <property type="project" value="UniProtKB-SubCell"/>
</dbReference>
<dbReference type="CDD" id="cd17318">
    <property type="entry name" value="MFS_SLC17"/>
    <property type="match status" value="1"/>
</dbReference>
<evidence type="ECO:0000256" key="7">
    <source>
        <dbReference type="ARBA" id="ARBA00022692"/>
    </source>
</evidence>
<keyword evidence="10" id="KW-0770">Synapse</keyword>
<evidence type="ECO:0000256" key="6">
    <source>
        <dbReference type="ARBA" id="ARBA00022475"/>
    </source>
</evidence>
<evidence type="ECO:0000256" key="2">
    <source>
        <dbReference type="ARBA" id="ARBA00004554"/>
    </source>
</evidence>
<protein>
    <recommendedName>
        <fullName evidence="22">Sialin</fullName>
    </recommendedName>
    <alternativeName>
        <fullName evidence="25">H(+)/nitrate cotransporter</fullName>
    </alternativeName>
    <alternativeName>
        <fullName evidence="23">H(+)/sialic acid cotransporter</fullName>
    </alternativeName>
    <alternativeName>
        <fullName evidence="24">Vesicular excitatory amino acid transporter</fullName>
    </alternativeName>
</protein>
<dbReference type="Proteomes" id="UP001162162">
    <property type="component" value="Unassembled WGS sequence"/>
</dbReference>
<evidence type="ECO:0000256" key="26">
    <source>
        <dbReference type="SAM" id="Phobius"/>
    </source>
</evidence>
<evidence type="ECO:0000313" key="29">
    <source>
        <dbReference type="Proteomes" id="UP001162162"/>
    </source>
</evidence>
<dbReference type="FunFam" id="1.20.1250.20:FF:000067">
    <property type="entry name" value="sialin isoform X2"/>
    <property type="match status" value="1"/>
</dbReference>
<feature type="transmembrane region" description="Helical" evidence="26">
    <location>
        <begin position="191"/>
        <end position="209"/>
    </location>
</feature>
<comment type="caution">
    <text evidence="28">The sequence shown here is derived from an EMBL/GenBank/DDBJ whole genome shotgun (WGS) entry which is preliminary data.</text>
</comment>
<evidence type="ECO:0000256" key="11">
    <source>
        <dbReference type="ARBA" id="ARBA00023136"/>
    </source>
</evidence>
<feature type="transmembrane region" description="Helical" evidence="26">
    <location>
        <begin position="324"/>
        <end position="342"/>
    </location>
</feature>
<feature type="transmembrane region" description="Helical" evidence="26">
    <location>
        <begin position="348"/>
        <end position="369"/>
    </location>
</feature>
<dbReference type="PANTHER" id="PTHR11662">
    <property type="entry name" value="SOLUTE CARRIER FAMILY 17"/>
    <property type="match status" value="1"/>
</dbReference>
<evidence type="ECO:0000256" key="5">
    <source>
        <dbReference type="ARBA" id="ARBA00022448"/>
    </source>
</evidence>
<dbReference type="AlphaFoldDB" id="A0AAV8Z9Q2"/>
<comment type="catalytic activity">
    <reaction evidence="17">
        <text>N-acetylneuraminate(in) + H(+)(in) = N-acetylneuraminate(out) + H(+)(out)</text>
        <dbReference type="Rhea" id="RHEA:28987"/>
        <dbReference type="ChEBI" id="CHEBI:15378"/>
        <dbReference type="ChEBI" id="CHEBI:35418"/>
    </reaction>
    <physiologicalReaction direction="right-to-left" evidence="17">
        <dbReference type="Rhea" id="RHEA:28989"/>
    </physiologicalReaction>
</comment>
<dbReference type="InterPro" id="IPR011701">
    <property type="entry name" value="MFS"/>
</dbReference>
<dbReference type="InterPro" id="IPR050382">
    <property type="entry name" value="MFS_Na/Anion_cotransporter"/>
</dbReference>
<sequence>MAGELCHDWKCWRKRRYMVSIMACFGFFNVYAMRINLSIAIVDMTALKNITLNNGTTISYREFDWDSTLQGYVLSSFFYGYITTQIIGGYLASKFGGRKIFGAGIAVTGLLTLVTPLASNVSVYLLIAVRIVEGIFEGVSYPSTHEIWSRWAPPLERSRLATIAFSGSYIGTVVSMPLSAYLATAFGWPSIFYYFGSIALVWYVIWMYTTFDSPEQDSWISKEELDYITQYVDTKSKNDLGNVPWKSILTSIPVWAIIASHVSENWGWYTLITQLPKFMSFWEMRGSCPPFPYLVMAITIQFSGQLADCCLVRGYMTTTQVRRVFNCGAFIAQTVFMLSAAFWMTPVGGVFCLTMAVALGAFAWAGFSINHLDIAPQYASILMGLTNTFATLPGIISPILTGYIVTDETSADEWRPVFYITAGLYLFGALIYGTFASGELQSWAMESLDETEESRNAKKVDYYNKSFDADE</sequence>
<dbReference type="InterPro" id="IPR036259">
    <property type="entry name" value="MFS_trans_sf"/>
</dbReference>
<dbReference type="GO" id="GO:0015293">
    <property type="term" value="F:symporter activity"/>
    <property type="evidence" value="ECO:0007669"/>
    <property type="project" value="UniProtKB-KW"/>
</dbReference>
<evidence type="ECO:0000256" key="1">
    <source>
        <dbReference type="ARBA" id="ARBA00004432"/>
    </source>
</evidence>
<comment type="catalytic activity">
    <reaction evidence="16">
        <text>L-aspartate(out) = L-aspartate(in)</text>
        <dbReference type="Rhea" id="RHEA:66332"/>
        <dbReference type="ChEBI" id="CHEBI:29991"/>
    </reaction>
    <physiologicalReaction direction="left-to-right" evidence="16">
        <dbReference type="Rhea" id="RHEA:66333"/>
    </physiologicalReaction>
</comment>
<feature type="transmembrane region" description="Helical" evidence="26">
    <location>
        <begin position="417"/>
        <end position="435"/>
    </location>
</feature>
<gene>
    <name evidence="28" type="ORF">NQ318_020244</name>
</gene>
<evidence type="ECO:0000256" key="18">
    <source>
        <dbReference type="ARBA" id="ARBA00051403"/>
    </source>
</evidence>